<dbReference type="InterPro" id="IPR001789">
    <property type="entry name" value="Sig_transdc_resp-reg_receiver"/>
</dbReference>
<keyword evidence="3" id="KW-0804">Transcription</keyword>
<dbReference type="SMART" id="SM00342">
    <property type="entry name" value="HTH_ARAC"/>
    <property type="match status" value="1"/>
</dbReference>
<evidence type="ECO:0000256" key="4">
    <source>
        <dbReference type="PROSITE-ProRule" id="PRU00169"/>
    </source>
</evidence>
<dbReference type="InterPro" id="IPR009057">
    <property type="entry name" value="Homeodomain-like_sf"/>
</dbReference>
<dbReference type="Gene3D" id="3.40.50.2300">
    <property type="match status" value="1"/>
</dbReference>
<dbReference type="PROSITE" id="PS01124">
    <property type="entry name" value="HTH_ARAC_FAMILY_2"/>
    <property type="match status" value="1"/>
</dbReference>
<dbReference type="SUPFAM" id="SSF52172">
    <property type="entry name" value="CheY-like"/>
    <property type="match status" value="1"/>
</dbReference>
<keyword evidence="8" id="KW-1185">Reference proteome</keyword>
<dbReference type="PRINTS" id="PR00032">
    <property type="entry name" value="HTHARAC"/>
</dbReference>
<evidence type="ECO:0000256" key="3">
    <source>
        <dbReference type="ARBA" id="ARBA00023163"/>
    </source>
</evidence>
<proteinExistence type="predicted"/>
<dbReference type="InterPro" id="IPR020449">
    <property type="entry name" value="Tscrpt_reg_AraC-type_HTH"/>
</dbReference>
<keyword evidence="4" id="KW-0597">Phosphoprotein</keyword>
<dbReference type="InterPro" id="IPR018062">
    <property type="entry name" value="HTH_AraC-typ_CS"/>
</dbReference>
<dbReference type="Proteomes" id="UP001596378">
    <property type="component" value="Unassembled WGS sequence"/>
</dbReference>
<evidence type="ECO:0000313" key="7">
    <source>
        <dbReference type="EMBL" id="MFC7148825.1"/>
    </source>
</evidence>
<reference evidence="8" key="1">
    <citation type="journal article" date="2019" name="Int. J. Syst. Evol. Microbiol.">
        <title>The Global Catalogue of Microorganisms (GCM) 10K type strain sequencing project: providing services to taxonomists for standard genome sequencing and annotation.</title>
        <authorList>
            <consortium name="The Broad Institute Genomics Platform"/>
            <consortium name="The Broad Institute Genome Sequencing Center for Infectious Disease"/>
            <person name="Wu L."/>
            <person name="Ma J."/>
        </authorList>
    </citation>
    <scope>NUCLEOTIDE SEQUENCE [LARGE SCALE GENOMIC DNA]</scope>
    <source>
        <strain evidence="8">KCTC 12907</strain>
    </source>
</reference>
<gene>
    <name evidence="7" type="ORF">ACFQMJ_09830</name>
</gene>
<accession>A0ABW2FDE4</accession>
<evidence type="ECO:0000256" key="2">
    <source>
        <dbReference type="ARBA" id="ARBA00023125"/>
    </source>
</evidence>
<keyword evidence="2" id="KW-0238">DNA-binding</keyword>
<dbReference type="PROSITE" id="PS50110">
    <property type="entry name" value="RESPONSE_REGULATORY"/>
    <property type="match status" value="1"/>
</dbReference>
<dbReference type="PROSITE" id="PS00041">
    <property type="entry name" value="HTH_ARAC_FAMILY_1"/>
    <property type="match status" value="1"/>
</dbReference>
<organism evidence="7 8">
    <name type="scientific">Cohnella cellulosilytica</name>
    <dbReference type="NCBI Taxonomy" id="986710"/>
    <lineage>
        <taxon>Bacteria</taxon>
        <taxon>Bacillati</taxon>
        <taxon>Bacillota</taxon>
        <taxon>Bacilli</taxon>
        <taxon>Bacillales</taxon>
        <taxon>Paenibacillaceae</taxon>
        <taxon>Cohnella</taxon>
    </lineage>
</organism>
<protein>
    <submittedName>
        <fullName evidence="7">Helix-turn-helix domain-containing protein</fullName>
    </submittedName>
</protein>
<feature type="domain" description="Response regulatory" evidence="6">
    <location>
        <begin position="3"/>
        <end position="120"/>
    </location>
</feature>
<evidence type="ECO:0000259" key="6">
    <source>
        <dbReference type="PROSITE" id="PS50110"/>
    </source>
</evidence>
<dbReference type="Gene3D" id="1.10.10.60">
    <property type="entry name" value="Homeodomain-like"/>
    <property type="match status" value="2"/>
</dbReference>
<dbReference type="CDD" id="cd17536">
    <property type="entry name" value="REC_YesN-like"/>
    <property type="match status" value="1"/>
</dbReference>
<evidence type="ECO:0000313" key="8">
    <source>
        <dbReference type="Proteomes" id="UP001596378"/>
    </source>
</evidence>
<keyword evidence="1" id="KW-0805">Transcription regulation</keyword>
<dbReference type="Pfam" id="PF12833">
    <property type="entry name" value="HTH_18"/>
    <property type="match status" value="1"/>
</dbReference>
<evidence type="ECO:0000256" key="1">
    <source>
        <dbReference type="ARBA" id="ARBA00023015"/>
    </source>
</evidence>
<feature type="domain" description="HTH araC/xylS-type" evidence="5">
    <location>
        <begin position="426"/>
        <end position="524"/>
    </location>
</feature>
<dbReference type="PANTHER" id="PTHR43280">
    <property type="entry name" value="ARAC-FAMILY TRANSCRIPTIONAL REGULATOR"/>
    <property type="match status" value="1"/>
</dbReference>
<feature type="modified residue" description="4-aspartylphosphate" evidence="4">
    <location>
        <position position="55"/>
    </location>
</feature>
<dbReference type="PANTHER" id="PTHR43280:SF10">
    <property type="entry name" value="REGULATORY PROTEIN POCR"/>
    <property type="match status" value="1"/>
</dbReference>
<name>A0ABW2FDE4_9BACL</name>
<dbReference type="EMBL" id="JBHTAI010000005">
    <property type="protein sequence ID" value="MFC7148825.1"/>
    <property type="molecule type" value="Genomic_DNA"/>
</dbReference>
<dbReference type="SUPFAM" id="SSF46689">
    <property type="entry name" value="Homeodomain-like"/>
    <property type="match status" value="2"/>
</dbReference>
<dbReference type="RefSeq" id="WP_378052653.1">
    <property type="nucleotide sequence ID" value="NZ_JBHMDN010000055.1"/>
</dbReference>
<sequence length="528" mass="59353">MYTILLVDDERLELDTLQNFVPWSEMGFEIAGTAKNGKEALAKIGDLLPDVVITDVKMPIMDGIEFAAIARGLLPHLKIVFLSGHDDFLFVKSALHVEAMGYLLKPLDRGELRDLMEKVKLKCAEEQRVKLSSRALAIQYIKDLLSEKDERIQKSKTEEILSLNLEPLASKTGKFIFSLITIDEYAALSRYVPDGPSLITRIESEIERLASGHGALIVSLSERQHLAISANEPTEDVLPWYRELGALSQWVTLCSRPRPEKLERLSDLFRSLTELRDRHVFLYGAGHLIVADEESAERIALPSSPAAGQETILSVDALHANIRQGKPQEAAAWIRDYFSSLAVEDAGASIESVEQASLRLLDRIYGAHVTAHLGIQEKMEDKAALIGKLSIIESVPYMEQTIRKTVLKLIECIAEQETDKHAVTVGQLKKLIAEQYAQPLTIEYLAERVFMSPNYLRTIFKEHTGSTVLEYLTQVRMERASEMLRSSALKIHEISAKVGYENTSHFCAIFLKRTGVTPNQYRKQTLRL</sequence>
<dbReference type="SMART" id="SM00448">
    <property type="entry name" value="REC"/>
    <property type="match status" value="1"/>
</dbReference>
<comment type="caution">
    <text evidence="7">The sequence shown here is derived from an EMBL/GenBank/DDBJ whole genome shotgun (WGS) entry which is preliminary data.</text>
</comment>
<dbReference type="InterPro" id="IPR018060">
    <property type="entry name" value="HTH_AraC"/>
</dbReference>
<dbReference type="InterPro" id="IPR011006">
    <property type="entry name" value="CheY-like_superfamily"/>
</dbReference>
<evidence type="ECO:0000259" key="5">
    <source>
        <dbReference type="PROSITE" id="PS01124"/>
    </source>
</evidence>
<dbReference type="Pfam" id="PF00072">
    <property type="entry name" value="Response_reg"/>
    <property type="match status" value="1"/>
</dbReference>